<proteinExistence type="predicted"/>
<feature type="domain" description="MORF/ORRM1/DAG-like MORF" evidence="3">
    <location>
        <begin position="99"/>
        <end position="176"/>
    </location>
</feature>
<evidence type="ECO:0000259" key="3">
    <source>
        <dbReference type="Pfam" id="PF21864"/>
    </source>
</evidence>
<dbReference type="PANTHER" id="PTHR31346:SF4">
    <property type="entry name" value="MULTIPLE ORGANELLAR RNA EDITING FACTOR 8, CHLOROPLASTIC_MITOCHONDRIAL"/>
    <property type="match status" value="1"/>
</dbReference>
<organism evidence="4 5">
    <name type="scientific">Papaver somniferum</name>
    <name type="common">Opium poppy</name>
    <dbReference type="NCBI Taxonomy" id="3469"/>
    <lineage>
        <taxon>Eukaryota</taxon>
        <taxon>Viridiplantae</taxon>
        <taxon>Streptophyta</taxon>
        <taxon>Embryophyta</taxon>
        <taxon>Tracheophyta</taxon>
        <taxon>Spermatophyta</taxon>
        <taxon>Magnoliopsida</taxon>
        <taxon>Ranunculales</taxon>
        <taxon>Papaveraceae</taxon>
        <taxon>Papaveroideae</taxon>
        <taxon>Papaver</taxon>
    </lineage>
</organism>
<feature type="compositionally biased region" description="Low complexity" evidence="2">
    <location>
        <begin position="71"/>
        <end position="84"/>
    </location>
</feature>
<accession>A0A4Y7JTP1</accession>
<keyword evidence="5" id="KW-1185">Reference proteome</keyword>
<evidence type="ECO:0000313" key="5">
    <source>
        <dbReference type="Proteomes" id="UP000316621"/>
    </source>
</evidence>
<dbReference type="Gramene" id="RZC63139">
    <property type="protein sequence ID" value="RZC63139"/>
    <property type="gene ID" value="C5167_024887"/>
</dbReference>
<dbReference type="STRING" id="3469.A0A4Y7JTP1"/>
<evidence type="ECO:0000313" key="4">
    <source>
        <dbReference type="EMBL" id="RZC63139.1"/>
    </source>
</evidence>
<dbReference type="OMA" id="CWIMLIR"/>
<reference evidence="4 5" key="1">
    <citation type="journal article" date="2018" name="Science">
        <title>The opium poppy genome and morphinan production.</title>
        <authorList>
            <person name="Guo L."/>
            <person name="Winzer T."/>
            <person name="Yang X."/>
            <person name="Li Y."/>
            <person name="Ning Z."/>
            <person name="He Z."/>
            <person name="Teodor R."/>
            <person name="Lu Y."/>
            <person name="Bowser T.A."/>
            <person name="Graham I.A."/>
            <person name="Ye K."/>
        </authorList>
    </citation>
    <scope>NUCLEOTIDE SEQUENCE [LARGE SCALE GENOMIC DNA]</scope>
    <source>
        <strain evidence="5">cv. HN1</strain>
        <tissue evidence="4">Leaves</tissue>
    </source>
</reference>
<keyword evidence="1" id="KW-0809">Transit peptide</keyword>
<evidence type="ECO:0000256" key="2">
    <source>
        <dbReference type="SAM" id="MobiDB-lite"/>
    </source>
</evidence>
<dbReference type="AlphaFoldDB" id="A0A4Y7JTP1"/>
<dbReference type="GO" id="GO:0016554">
    <property type="term" value="P:cytidine to uridine editing"/>
    <property type="evidence" value="ECO:0007669"/>
    <property type="project" value="InterPro"/>
</dbReference>
<protein>
    <recommendedName>
        <fullName evidence="3">MORF/ORRM1/DAG-like MORF domain-containing protein</fullName>
    </recommendedName>
</protein>
<dbReference type="PANTHER" id="PTHR31346">
    <property type="entry name" value="MULTIPLE ORGANELLAR RNA EDITING FACTOR 2, CHLOROPLASTIC-RELATED-RELATED"/>
    <property type="match status" value="1"/>
</dbReference>
<dbReference type="GO" id="GO:0080156">
    <property type="term" value="P:mitochondrial mRNA modification"/>
    <property type="evidence" value="ECO:0007669"/>
    <property type="project" value="TreeGrafter"/>
</dbReference>
<dbReference type="GO" id="GO:0005739">
    <property type="term" value="C:mitochondrion"/>
    <property type="evidence" value="ECO:0007669"/>
    <property type="project" value="TreeGrafter"/>
</dbReference>
<feature type="region of interest" description="Disordered" evidence="2">
    <location>
        <begin position="71"/>
        <end position="90"/>
    </location>
</feature>
<gene>
    <name evidence="4" type="ORF">C5167_024887</name>
</gene>
<dbReference type="Proteomes" id="UP000316621">
    <property type="component" value="Chromosome 5"/>
</dbReference>
<dbReference type="Pfam" id="PF21864">
    <property type="entry name" value="MORF_dom"/>
    <property type="match status" value="1"/>
</dbReference>
<name>A0A4Y7JTP1_PAPSO</name>
<sequence length="236" mass="26573">MAMTLCRRGGALIKSIPSSASVCRSFSSCSSNLSRGLRPVIALTEFTNRFPSTKTILPAAATLKSMFTTTTTSSVSDPKPNNNHPPKENTVPEDFDFDCWIMLIRLPEGDPKIIVGFFNTLTDIMKSEEESRIKIYSCYDGYYFGFGAFSEELANKIEELPGVRWVEPASYFDDIKNGELAEARSIKQASYMDDDANEAGRPSINRKAVQPGSCEEWMRNELKKDMQRERDMQSRE</sequence>
<dbReference type="EMBL" id="CM010719">
    <property type="protein sequence ID" value="RZC63139.1"/>
    <property type="molecule type" value="Genomic_DNA"/>
</dbReference>
<evidence type="ECO:0000256" key="1">
    <source>
        <dbReference type="ARBA" id="ARBA00022946"/>
    </source>
</evidence>
<dbReference type="InterPro" id="IPR039206">
    <property type="entry name" value="MORF/ORRM1/DAG-like"/>
</dbReference>
<dbReference type="InterPro" id="IPR054059">
    <property type="entry name" value="MORF/ORRM1/DAG-like_MORF"/>
</dbReference>